<dbReference type="CDD" id="cd02440">
    <property type="entry name" value="AdoMet_MTases"/>
    <property type="match status" value="1"/>
</dbReference>
<keyword evidence="3" id="KW-1185">Reference proteome</keyword>
<dbReference type="GO" id="GO:0006596">
    <property type="term" value="P:polyamine biosynthetic process"/>
    <property type="evidence" value="ECO:0007669"/>
    <property type="project" value="UniProtKB-KW"/>
</dbReference>
<protein>
    <submittedName>
        <fullName evidence="2">Spermidine synthase</fullName>
    </submittedName>
</protein>
<reference evidence="2 3" key="1">
    <citation type="submission" date="2018-04" db="EMBL/GenBank/DDBJ databases">
        <title>Novel species isolated from glacier.</title>
        <authorList>
            <person name="Liu Q."/>
            <person name="Xin Y.-H."/>
        </authorList>
    </citation>
    <scope>NUCLEOTIDE SEQUENCE [LARGE SCALE GENOMIC DNA]</scope>
    <source>
        <strain evidence="2 3">GT1R17</strain>
    </source>
</reference>
<dbReference type="Pfam" id="PF01564">
    <property type="entry name" value="Spermine_synth"/>
    <property type="match status" value="1"/>
</dbReference>
<dbReference type="Gene3D" id="3.40.50.150">
    <property type="entry name" value="Vaccinia Virus protein VP39"/>
    <property type="match status" value="1"/>
</dbReference>
<keyword evidence="1" id="KW-0620">Polyamine biosynthesis</keyword>
<evidence type="ECO:0000256" key="1">
    <source>
        <dbReference type="ARBA" id="ARBA00023115"/>
    </source>
</evidence>
<dbReference type="PANTHER" id="PTHR43317:SF1">
    <property type="entry name" value="THERMOSPERMINE SYNTHASE ACAULIS5"/>
    <property type="match status" value="1"/>
</dbReference>
<comment type="caution">
    <text evidence="2">The sequence shown here is derived from an EMBL/GenBank/DDBJ whole genome shotgun (WGS) entry which is preliminary data.</text>
</comment>
<accession>A0A2T5MKJ4</accession>
<proteinExistence type="predicted"/>
<dbReference type="AlphaFoldDB" id="A0A2T5MKJ4"/>
<sequence>MSDSVSWASDSNAPNHCLPWSAKLEEAAVNNKDTWCSIPGDLVDQHGVIWLKEPASADRNDLVKRLLGGNYAKPFVVDDGITRRLHFDFRFAQSEMNMDKPNELISAYARKMMAFLLFSAKPRHIIIVGLGGGGLTKFAYRQLPSTRITTVEVNADVIALSDLFGLPRQDSRMNVVHADAADYFATEDAYADVVLLDGCDKIGIAPTFKCTSFYQNLYARLRPHGVLALNLIGKGDQLAAHLALLAEVFSNKLLVADVNGSANRVVFAFKDADFSPDWDKIRSRANQLQIEHGLDFPRFARLLQRSQKRQKY</sequence>
<dbReference type="RefSeq" id="WP_107938786.1">
    <property type="nucleotide sequence ID" value="NZ_QANS01000001.1"/>
</dbReference>
<dbReference type="SUPFAM" id="SSF53335">
    <property type="entry name" value="S-adenosyl-L-methionine-dependent methyltransferases"/>
    <property type="match status" value="1"/>
</dbReference>
<evidence type="ECO:0000313" key="2">
    <source>
        <dbReference type="EMBL" id="PTU33079.1"/>
    </source>
</evidence>
<organism evidence="2 3">
    <name type="scientific">Stenotrophobium rhamnosiphilum</name>
    <dbReference type="NCBI Taxonomy" id="2029166"/>
    <lineage>
        <taxon>Bacteria</taxon>
        <taxon>Pseudomonadati</taxon>
        <taxon>Pseudomonadota</taxon>
        <taxon>Gammaproteobacteria</taxon>
        <taxon>Nevskiales</taxon>
        <taxon>Nevskiaceae</taxon>
        <taxon>Stenotrophobium</taxon>
    </lineage>
</organism>
<evidence type="ECO:0000313" key="3">
    <source>
        <dbReference type="Proteomes" id="UP000244248"/>
    </source>
</evidence>
<dbReference type="PANTHER" id="PTHR43317">
    <property type="entry name" value="THERMOSPERMINE SYNTHASE ACAULIS5"/>
    <property type="match status" value="1"/>
</dbReference>
<dbReference type="EMBL" id="QANS01000001">
    <property type="protein sequence ID" value="PTU33079.1"/>
    <property type="molecule type" value="Genomic_DNA"/>
</dbReference>
<dbReference type="OrthoDB" id="117774at2"/>
<gene>
    <name evidence="2" type="ORF">CJD38_02950</name>
</gene>
<dbReference type="InterPro" id="IPR029063">
    <property type="entry name" value="SAM-dependent_MTases_sf"/>
</dbReference>
<dbReference type="Proteomes" id="UP000244248">
    <property type="component" value="Unassembled WGS sequence"/>
</dbReference>
<name>A0A2T5MKJ4_9GAMM</name>